<name>A0A5C5G187_9BASI</name>
<sequence length="140" mass="15049">MRWSARQLGGPAVRWMTSPTAAASTIPALQPLVDNFHPELTPQDKRIATVRVRRAFGYWAGGAHLKIRSSDHGLPKLGVCNGAHGAHSVHLRSFLFFLRTLTGTPSVGRLLPPSGARINLPDARLCPVNPSVATIGAFDP</sequence>
<protein>
    <submittedName>
        <fullName evidence="1">Uncharacterized protein</fullName>
    </submittedName>
</protein>
<organism evidence="1 2">
    <name type="scientific">Rhodotorula diobovata</name>
    <dbReference type="NCBI Taxonomy" id="5288"/>
    <lineage>
        <taxon>Eukaryota</taxon>
        <taxon>Fungi</taxon>
        <taxon>Dikarya</taxon>
        <taxon>Basidiomycota</taxon>
        <taxon>Pucciniomycotina</taxon>
        <taxon>Microbotryomycetes</taxon>
        <taxon>Sporidiobolales</taxon>
        <taxon>Sporidiobolaceae</taxon>
        <taxon>Rhodotorula</taxon>
    </lineage>
</organism>
<dbReference type="EMBL" id="SOZI01000019">
    <property type="protein sequence ID" value="TNY22857.1"/>
    <property type="molecule type" value="Genomic_DNA"/>
</dbReference>
<evidence type="ECO:0000313" key="1">
    <source>
        <dbReference type="EMBL" id="TNY22857.1"/>
    </source>
</evidence>
<comment type="caution">
    <text evidence="1">The sequence shown here is derived from an EMBL/GenBank/DDBJ whole genome shotgun (WGS) entry which is preliminary data.</text>
</comment>
<dbReference type="Proteomes" id="UP000311382">
    <property type="component" value="Unassembled WGS sequence"/>
</dbReference>
<dbReference type="OrthoDB" id="2370221at2759"/>
<dbReference type="AlphaFoldDB" id="A0A5C5G187"/>
<gene>
    <name evidence="1" type="ORF">DMC30DRAFT_391115</name>
</gene>
<keyword evidence="2" id="KW-1185">Reference proteome</keyword>
<reference evidence="1 2" key="1">
    <citation type="submission" date="2019-03" db="EMBL/GenBank/DDBJ databases">
        <title>Rhodosporidium diobovatum UCD-FST 08-225 genome sequencing, assembly, and annotation.</title>
        <authorList>
            <person name="Fakankun I.U."/>
            <person name="Fristensky B."/>
            <person name="Levin D.B."/>
        </authorList>
    </citation>
    <scope>NUCLEOTIDE SEQUENCE [LARGE SCALE GENOMIC DNA]</scope>
    <source>
        <strain evidence="1 2">UCD-FST 08-225</strain>
    </source>
</reference>
<accession>A0A5C5G187</accession>
<evidence type="ECO:0000313" key="2">
    <source>
        <dbReference type="Proteomes" id="UP000311382"/>
    </source>
</evidence>
<proteinExistence type="predicted"/>